<dbReference type="SUPFAM" id="SSF53067">
    <property type="entry name" value="Actin-like ATPase domain"/>
    <property type="match status" value="2"/>
</dbReference>
<dbReference type="Pfam" id="PF14450">
    <property type="entry name" value="FtsA"/>
    <property type="match status" value="1"/>
</dbReference>
<dbReference type="PANTHER" id="PTHR32432:SF4">
    <property type="entry name" value="CELL DIVISION PROTEIN FTSA"/>
    <property type="match status" value="1"/>
</dbReference>
<evidence type="ECO:0000259" key="8">
    <source>
        <dbReference type="SMART" id="SM00842"/>
    </source>
</evidence>
<dbReference type="GO" id="GO:0009898">
    <property type="term" value="C:cytoplasmic side of plasma membrane"/>
    <property type="evidence" value="ECO:0007669"/>
    <property type="project" value="UniProtKB-UniRule"/>
</dbReference>
<dbReference type="Gene3D" id="3.30.420.40">
    <property type="match status" value="1"/>
</dbReference>
<sequence>MAMTEFIAAIELSSTKISGIAGKKNEDGTMQVLAFSKADATSYMKKGVVYNLDKTAQAITAIVKDLEQMLNSKIAKVYVGIAGQSIHTIKNVINRTLKERQLITQELVDSVCDENIDIPNNDMTILEVAPQEFRIGNDYQLDPVGVASDHLEGQFMNVVCRDTVKRSLVHSFEKADIEIADLLVAPLAAARLLVPESDRRSGCIFVDFGAETTTIAIFKNDLLRFLTVIPLGSHNITKDLTSLKIEESRAEYLKLRVGDLNYKESDDDVVETFFLDEEKTREVPLIKINDIIKARAEEIIANVWNQIQVSGYHDKLLAGMIITGGGSNLNGLIDLIKHITHIERVKIGNPTIEIAHSKLIKELKEKEANNSLNTILGLLAAGDMNCAKIDKVVEGTLFEGEEMIKKQEKTPEEIKEELRLQQQKKEEEEKIRQEKLKEQKLREEEEEKKRKKKNKKSWTSSLIKKFEEVQKNIFNENDEIKND</sequence>
<protein>
    <recommendedName>
        <fullName evidence="5 6">Cell division protein FtsA</fullName>
    </recommendedName>
</protein>
<dbReference type="Pfam" id="PF02491">
    <property type="entry name" value="SHS2_FTSA"/>
    <property type="match status" value="1"/>
</dbReference>
<dbReference type="HAMAP" id="MF_02033">
    <property type="entry name" value="FtsA"/>
    <property type="match status" value="1"/>
</dbReference>
<evidence type="ECO:0000256" key="6">
    <source>
        <dbReference type="PIRNR" id="PIRNR003101"/>
    </source>
</evidence>
<evidence type="ECO:0000313" key="10">
    <source>
        <dbReference type="Proteomes" id="UP000018439"/>
    </source>
</evidence>
<dbReference type="EMBL" id="CM001167">
    <property type="protein sequence ID" value="EGJ70487.1"/>
    <property type="molecule type" value="Genomic_DNA"/>
</dbReference>
<feature type="compositionally biased region" description="Basic and acidic residues" evidence="7">
    <location>
        <begin position="417"/>
        <end position="443"/>
    </location>
</feature>
<dbReference type="AlphaFoldDB" id="F3ZQA9"/>
<comment type="subunit">
    <text evidence="5">Self-interacts. Interacts with FtsZ.</text>
</comment>
<comment type="function">
    <text evidence="5 6">Cell division protein that is involved in the assembly of the Z ring. May serve as a membrane anchor for the Z ring.</text>
</comment>
<name>F3ZQA9_9BACE</name>
<comment type="subcellular location">
    <subcellularLocation>
        <location evidence="5">Cell membrane</location>
        <topology evidence="5">Peripheral membrane protein</topology>
        <orientation evidence="5">Cytoplasmic side</orientation>
    </subcellularLocation>
    <text evidence="5">Localizes to the Z ring in an FtsZ-dependent manner. Targeted to the membrane through a conserved C-terminal amphipathic helix.</text>
</comment>
<evidence type="ECO:0000256" key="7">
    <source>
        <dbReference type="SAM" id="MobiDB-lite"/>
    </source>
</evidence>
<dbReference type="GO" id="GO:0032153">
    <property type="term" value="C:cell division site"/>
    <property type="evidence" value="ECO:0007669"/>
    <property type="project" value="UniProtKB-UniRule"/>
</dbReference>
<evidence type="ECO:0000256" key="5">
    <source>
        <dbReference type="HAMAP-Rule" id="MF_02033"/>
    </source>
</evidence>
<keyword evidence="4 5" id="KW-0131">Cell cycle</keyword>
<dbReference type="InterPro" id="IPR043129">
    <property type="entry name" value="ATPase_NBD"/>
</dbReference>
<dbReference type="InterPro" id="IPR003494">
    <property type="entry name" value="SHS2_FtsA"/>
</dbReference>
<dbReference type="OrthoDB" id="9768127at2"/>
<dbReference type="NCBIfam" id="TIGR01174">
    <property type="entry name" value="ftsA"/>
    <property type="match status" value="1"/>
</dbReference>
<dbReference type="CDD" id="cd24048">
    <property type="entry name" value="ASKHA_NBD_FtsA"/>
    <property type="match status" value="1"/>
</dbReference>
<evidence type="ECO:0000256" key="1">
    <source>
        <dbReference type="ARBA" id="ARBA00022475"/>
    </source>
</evidence>
<comment type="similarity">
    <text evidence="5 6">Belongs to the FtsA/MreB family.</text>
</comment>
<keyword evidence="1 5" id="KW-1003">Cell membrane</keyword>
<feature type="region of interest" description="Disordered" evidence="7">
    <location>
        <begin position="417"/>
        <end position="459"/>
    </location>
</feature>
<feature type="domain" description="SHS2" evidence="8">
    <location>
        <begin position="7"/>
        <end position="193"/>
    </location>
</feature>
<dbReference type="PANTHER" id="PTHR32432">
    <property type="entry name" value="CELL DIVISION PROTEIN FTSA-RELATED"/>
    <property type="match status" value="1"/>
</dbReference>
<evidence type="ECO:0000313" key="9">
    <source>
        <dbReference type="EMBL" id="EGJ70487.1"/>
    </source>
</evidence>
<reference evidence="9 10" key="1">
    <citation type="journal article" date="2011" name="Stand. Genomic Sci.">
        <title>Non-contiguous finished genome sequence of Bacteroides coprosuis type strain (PC139).</title>
        <authorList>
            <person name="Land M."/>
            <person name="Held B."/>
            <person name="Gronow S."/>
            <person name="Abt B."/>
            <person name="Lucas S."/>
            <person name="Del Rio T.G."/>
            <person name="Nolan M."/>
            <person name="Tice H."/>
            <person name="Cheng J.F."/>
            <person name="Pitluck S."/>
            <person name="Liolios K."/>
            <person name="Pagani I."/>
            <person name="Ivanova N."/>
            <person name="Mavromatis K."/>
            <person name="Mikhailova N."/>
            <person name="Pati A."/>
            <person name="Tapia R."/>
            <person name="Han C."/>
            <person name="Goodwin L."/>
            <person name="Chen A."/>
            <person name="Palaniappan K."/>
            <person name="Hauser L."/>
            <person name="Brambilla E.M."/>
            <person name="Rohde M."/>
            <person name="Goker M."/>
            <person name="Detter J.C."/>
            <person name="Woyke T."/>
            <person name="Bristow J."/>
            <person name="Eisen J.A."/>
            <person name="Markowitz V."/>
            <person name="Hugenholtz P."/>
            <person name="Kyrpides N.C."/>
            <person name="Klenk H.P."/>
            <person name="Lapidus A."/>
        </authorList>
    </citation>
    <scope>NUCLEOTIDE SEQUENCE [LARGE SCALE GENOMIC DNA]</scope>
    <source>
        <strain evidence="9 10">DSM 18011</strain>
    </source>
</reference>
<dbReference type="PIRSF" id="PIRSF003101">
    <property type="entry name" value="FtsA"/>
    <property type="match status" value="1"/>
</dbReference>
<dbReference type="SMART" id="SM00842">
    <property type="entry name" value="FtsA"/>
    <property type="match status" value="1"/>
</dbReference>
<accession>F3ZQA9</accession>
<dbReference type="InterPro" id="IPR050696">
    <property type="entry name" value="FtsA/MreB"/>
</dbReference>
<evidence type="ECO:0000256" key="2">
    <source>
        <dbReference type="ARBA" id="ARBA00022618"/>
    </source>
</evidence>
<keyword evidence="3 5" id="KW-0472">Membrane</keyword>
<evidence type="ECO:0000256" key="4">
    <source>
        <dbReference type="ARBA" id="ARBA00023306"/>
    </source>
</evidence>
<dbReference type="STRING" id="679937.Bcop_0268"/>
<evidence type="ECO:0000256" key="3">
    <source>
        <dbReference type="ARBA" id="ARBA00023136"/>
    </source>
</evidence>
<dbReference type="GO" id="GO:0043093">
    <property type="term" value="P:FtsZ-dependent cytokinesis"/>
    <property type="evidence" value="ECO:0007669"/>
    <property type="project" value="UniProtKB-UniRule"/>
</dbReference>
<organism evidence="9 10">
    <name type="scientific">Bacteroides coprosuis DSM 18011</name>
    <dbReference type="NCBI Taxonomy" id="679937"/>
    <lineage>
        <taxon>Bacteria</taxon>
        <taxon>Pseudomonadati</taxon>
        <taxon>Bacteroidota</taxon>
        <taxon>Bacteroidia</taxon>
        <taxon>Bacteroidales</taxon>
        <taxon>Bacteroidaceae</taxon>
        <taxon>Bacteroides</taxon>
    </lineage>
</organism>
<gene>
    <name evidence="5" type="primary">ftsA</name>
    <name evidence="9" type="ORF">Bcop_0268</name>
</gene>
<keyword evidence="10" id="KW-1185">Reference proteome</keyword>
<proteinExistence type="inferred from homology"/>
<dbReference type="Proteomes" id="UP000018439">
    <property type="component" value="Chromosome"/>
</dbReference>
<dbReference type="eggNOG" id="COG0849">
    <property type="taxonomic scope" value="Bacteria"/>
</dbReference>
<dbReference type="HOGENOM" id="CLU_037850_4_0_10"/>
<keyword evidence="2 5" id="KW-0132">Cell division</keyword>
<dbReference type="InterPro" id="IPR020823">
    <property type="entry name" value="Cell_div_FtsA"/>
</dbReference>